<name>A0A4S9SV05_AURPU</name>
<accession>A0A4S9SV05</accession>
<evidence type="ECO:0008006" key="5">
    <source>
        <dbReference type="Google" id="ProtNLM"/>
    </source>
</evidence>
<dbReference type="EMBL" id="QZBM01000374">
    <property type="protein sequence ID" value="THZ15278.1"/>
    <property type="molecule type" value="Genomic_DNA"/>
</dbReference>
<feature type="region of interest" description="Disordered" evidence="1">
    <location>
        <begin position="22"/>
        <end position="49"/>
    </location>
</feature>
<keyword evidence="2" id="KW-0472">Membrane</keyword>
<feature type="compositionally biased region" description="Basic and acidic residues" evidence="1">
    <location>
        <begin position="626"/>
        <end position="641"/>
    </location>
</feature>
<comment type="caution">
    <text evidence="3">The sequence shown here is derived from an EMBL/GenBank/DDBJ whole genome shotgun (WGS) entry which is preliminary data.</text>
</comment>
<feature type="region of interest" description="Disordered" evidence="1">
    <location>
        <begin position="604"/>
        <end position="641"/>
    </location>
</feature>
<keyword evidence="2" id="KW-1133">Transmembrane helix</keyword>
<keyword evidence="2" id="KW-0812">Transmembrane</keyword>
<evidence type="ECO:0000256" key="2">
    <source>
        <dbReference type="SAM" id="Phobius"/>
    </source>
</evidence>
<reference evidence="3 4" key="1">
    <citation type="submission" date="2018-10" db="EMBL/GenBank/DDBJ databases">
        <title>Fifty Aureobasidium pullulans genomes reveal a recombining polyextremotolerant generalist.</title>
        <authorList>
            <person name="Gostincar C."/>
            <person name="Turk M."/>
            <person name="Zajc J."/>
            <person name="Gunde-Cimerman N."/>
        </authorList>
    </citation>
    <scope>NUCLEOTIDE SEQUENCE [LARGE SCALE GENOMIC DNA]</scope>
    <source>
        <strain evidence="3 4">EXF-3863</strain>
    </source>
</reference>
<evidence type="ECO:0000313" key="3">
    <source>
        <dbReference type="EMBL" id="THZ15278.1"/>
    </source>
</evidence>
<dbReference type="AlphaFoldDB" id="A0A4S9SV05"/>
<feature type="transmembrane region" description="Helical" evidence="2">
    <location>
        <begin position="545"/>
        <end position="568"/>
    </location>
</feature>
<gene>
    <name evidence="3" type="ORF">D6C91_06895</name>
</gene>
<evidence type="ECO:0000256" key="1">
    <source>
        <dbReference type="SAM" id="MobiDB-lite"/>
    </source>
</evidence>
<organism evidence="3 4">
    <name type="scientific">Aureobasidium pullulans</name>
    <name type="common">Black yeast</name>
    <name type="synonym">Pullularia pullulans</name>
    <dbReference type="NCBI Taxonomy" id="5580"/>
    <lineage>
        <taxon>Eukaryota</taxon>
        <taxon>Fungi</taxon>
        <taxon>Dikarya</taxon>
        <taxon>Ascomycota</taxon>
        <taxon>Pezizomycotina</taxon>
        <taxon>Dothideomycetes</taxon>
        <taxon>Dothideomycetidae</taxon>
        <taxon>Dothideales</taxon>
        <taxon>Saccotheciaceae</taxon>
        <taxon>Aureobasidium</taxon>
    </lineage>
</organism>
<protein>
    <recommendedName>
        <fullName evidence="5">GATA-type domain-containing protein</fullName>
    </recommendedName>
</protein>
<dbReference type="Proteomes" id="UP000308005">
    <property type="component" value="Unassembled WGS sequence"/>
</dbReference>
<evidence type="ECO:0000313" key="4">
    <source>
        <dbReference type="Proteomes" id="UP000308005"/>
    </source>
</evidence>
<feature type="compositionally biased region" description="Polar residues" evidence="1">
    <location>
        <begin position="614"/>
        <end position="624"/>
    </location>
</feature>
<sequence length="641" mass="71041">MSTKAAITSFFKASNRSRHHSNIVPDTKRYHSSRTPTVTPRPLHDPSVMNNLTPAVTPRPLHDPSVMNNLTPAVTPRPLHAPSVRTAPATAIANVEGAVVEVVDDLCSYIETNQHFVNAGQVKLLEKHGRDGLSQRFLTGMPTLLKIVAGQDHGVDYYAIAALAKDPSCTSDKNYADSYFLLPAYGGETADWNGMRAPAGQISLAPTICAESLQHNDGLNHARSGSREKGFGQTERLAKTPQPPLVPNSNYFWSVEMHNVFNIGLVIRREALTITLSMETTSAYVEIVQFDSHTRDKERGGEMLVVMGVAATSHTARLLIWQQSPIIHLIQNKDGPAFFLISFHNHNICHPSLHSSYHRRPLPHTSLIDDIDHPLDPFVITTCRETILDKDFTRFAEAITRQLFGANANVPHLRELSALSSYNKLRFIQATVPTNHTNVLREGFSYSSSDDPIDIGTRAAETRKMQNESKKIYMATTGRYNYVCANCESTDAYSWHLVKGVDDDNGDRMCHRCDAYYKSYDEYPTPEEVDRLATKVANLSVRMVYVAWTATLPGIGLSLMASICAMHARCMQGRTTMSFAPQDATNVPHAKRICLAPTISVELQQPNDGRGRQSRTAMSATPVRSGSREKGFGQTERPAKM</sequence>
<feature type="region of interest" description="Disordered" evidence="1">
    <location>
        <begin position="217"/>
        <end position="240"/>
    </location>
</feature>
<proteinExistence type="predicted"/>